<reference evidence="2" key="2">
    <citation type="journal article" date="2021" name="PeerJ">
        <title>Extensive microbial diversity within the chicken gut microbiome revealed by metagenomics and culture.</title>
        <authorList>
            <person name="Gilroy R."/>
            <person name="Ravi A."/>
            <person name="Getino M."/>
            <person name="Pursley I."/>
            <person name="Horton D.L."/>
            <person name="Alikhan N.F."/>
            <person name="Baker D."/>
            <person name="Gharbi K."/>
            <person name="Hall N."/>
            <person name="Watson M."/>
            <person name="Adriaenssens E.M."/>
            <person name="Foster-Nyarko E."/>
            <person name="Jarju S."/>
            <person name="Secka A."/>
            <person name="Antonio M."/>
            <person name="Oren A."/>
            <person name="Chaudhuri R.R."/>
            <person name="La Ragione R."/>
            <person name="Hildebrand F."/>
            <person name="Pallen M.J."/>
        </authorList>
    </citation>
    <scope>NUCLEOTIDE SEQUENCE</scope>
    <source>
        <strain evidence="2">14700</strain>
    </source>
</reference>
<feature type="signal peptide" evidence="1">
    <location>
        <begin position="1"/>
        <end position="19"/>
    </location>
</feature>
<sequence length="155" mass="17351">MRKLTVIIALLLMSAVLSAAIISDQDISAEKLASLISRYYPDTYAIDESTVIIDPEWTALTLYLDTDYRTILLSCYWLLDESITPEEIITAANEWNKGNMIPTAYYDDSDHSLTADYAMTWAEDGIPSGMLMESVRWMDEATILLGAYLSDCGLV</sequence>
<evidence type="ECO:0000313" key="3">
    <source>
        <dbReference type="Proteomes" id="UP000810292"/>
    </source>
</evidence>
<reference evidence="2" key="1">
    <citation type="submission" date="2020-10" db="EMBL/GenBank/DDBJ databases">
        <authorList>
            <person name="Gilroy R."/>
        </authorList>
    </citation>
    <scope>NUCLEOTIDE SEQUENCE</scope>
    <source>
        <strain evidence="2">14700</strain>
    </source>
</reference>
<accession>A0A9D9IDG3</accession>
<protein>
    <submittedName>
        <fullName evidence="2">Uncharacterized protein</fullName>
    </submittedName>
</protein>
<dbReference type="AlphaFoldDB" id="A0A9D9IDG3"/>
<evidence type="ECO:0000313" key="2">
    <source>
        <dbReference type="EMBL" id="MBO8469708.1"/>
    </source>
</evidence>
<organism evidence="2 3">
    <name type="scientific">Candidatus Ornithospirochaeta stercoravium</name>
    <dbReference type="NCBI Taxonomy" id="2840897"/>
    <lineage>
        <taxon>Bacteria</taxon>
        <taxon>Pseudomonadati</taxon>
        <taxon>Spirochaetota</taxon>
        <taxon>Spirochaetia</taxon>
        <taxon>Spirochaetales</taxon>
        <taxon>Spirochaetaceae</taxon>
        <taxon>Spirochaetaceae incertae sedis</taxon>
        <taxon>Candidatus Ornithospirochaeta</taxon>
    </lineage>
</organism>
<keyword evidence="1" id="KW-0732">Signal</keyword>
<dbReference type="Proteomes" id="UP000810292">
    <property type="component" value="Unassembled WGS sequence"/>
</dbReference>
<name>A0A9D9IDG3_9SPIO</name>
<proteinExistence type="predicted"/>
<dbReference type="EMBL" id="JADIMF010000135">
    <property type="protein sequence ID" value="MBO8469708.1"/>
    <property type="molecule type" value="Genomic_DNA"/>
</dbReference>
<dbReference type="Pfam" id="PF10722">
    <property type="entry name" value="YbjN"/>
    <property type="match status" value="1"/>
</dbReference>
<evidence type="ECO:0000256" key="1">
    <source>
        <dbReference type="SAM" id="SignalP"/>
    </source>
</evidence>
<feature type="chain" id="PRO_5039437887" evidence="1">
    <location>
        <begin position="20"/>
        <end position="155"/>
    </location>
</feature>
<comment type="caution">
    <text evidence="2">The sequence shown here is derived from an EMBL/GenBank/DDBJ whole genome shotgun (WGS) entry which is preliminary data.</text>
</comment>
<gene>
    <name evidence="2" type="ORF">IAA72_07990</name>
</gene>
<dbReference type="InterPro" id="IPR019660">
    <property type="entry name" value="Put_sensory_transdc_reg_YbjN"/>
</dbReference>